<reference evidence="1 2" key="1">
    <citation type="journal article" date="2012" name="J. Bacteriol.">
        <title>Genome Sequence of Pectin-Degrading Alishewanella aestuarii Strain B11T, Isolated from Tidal Flat Sediment.</title>
        <authorList>
            <person name="Jung J."/>
            <person name="Choi S."/>
            <person name="Chun J."/>
            <person name="Park W."/>
        </authorList>
    </citation>
    <scope>NUCLEOTIDE SEQUENCE [LARGE SCALE GENOMIC DNA]</scope>
    <source>
        <strain evidence="1 2">B11</strain>
    </source>
</reference>
<organism evidence="1 2">
    <name type="scientific">Alishewanella aestuarii B11</name>
    <dbReference type="NCBI Taxonomy" id="1197174"/>
    <lineage>
        <taxon>Bacteria</taxon>
        <taxon>Pseudomonadati</taxon>
        <taxon>Pseudomonadota</taxon>
        <taxon>Gammaproteobacteria</taxon>
        <taxon>Alteromonadales</taxon>
        <taxon>Alteromonadaceae</taxon>
        <taxon>Alishewanella</taxon>
    </lineage>
</organism>
<proteinExistence type="predicted"/>
<comment type="caution">
    <text evidence="1">The sequence shown here is derived from an EMBL/GenBank/DDBJ whole genome shotgun (WGS) entry which is preliminary data.</text>
</comment>
<name>J1YBC4_9ALTE</name>
<dbReference type="AlphaFoldDB" id="J1YBC4"/>
<sequence length="50" mass="5715">MFGRFIRGLTKTCNSVTAKVNVRFWHKATIQQSLLLTINKNKTAAHQLDL</sequence>
<protein>
    <submittedName>
        <fullName evidence="1">Uncharacterized protein</fullName>
    </submittedName>
</protein>
<dbReference type="EMBL" id="ALAB01000027">
    <property type="protein sequence ID" value="EJI85135.1"/>
    <property type="molecule type" value="Genomic_DNA"/>
</dbReference>
<evidence type="ECO:0000313" key="1">
    <source>
        <dbReference type="EMBL" id="EJI85135.1"/>
    </source>
</evidence>
<accession>J1YBC4</accession>
<dbReference type="Proteomes" id="UP000012043">
    <property type="component" value="Unassembled WGS sequence"/>
</dbReference>
<keyword evidence="2" id="KW-1185">Reference proteome</keyword>
<gene>
    <name evidence="1" type="ORF">AEST_22370</name>
</gene>
<evidence type="ECO:0000313" key="2">
    <source>
        <dbReference type="Proteomes" id="UP000012043"/>
    </source>
</evidence>